<name>A0ABV4U3T3_9BACT</name>
<dbReference type="EMBL" id="JBGUBD010000004">
    <property type="protein sequence ID" value="MFA9478262.1"/>
    <property type="molecule type" value="Genomic_DNA"/>
</dbReference>
<evidence type="ECO:0000313" key="5">
    <source>
        <dbReference type="Proteomes" id="UP001575105"/>
    </source>
</evidence>
<comment type="similarity">
    <text evidence="1">Belongs to the bacterial sugar transferase family.</text>
</comment>
<accession>A0ABV4U3T3</accession>
<keyword evidence="2" id="KW-1133">Transmembrane helix</keyword>
<evidence type="ECO:0000313" key="4">
    <source>
        <dbReference type="EMBL" id="MFA9478262.1"/>
    </source>
</evidence>
<sequence length="340" mass="38653">MRAILDRERARSDRNARGFAVVLFDLASKADRQQWRCLTQVVTCNVRLTDEVGWLDGRLAALLPETDGTGGDRLVERVRDRLGRKVAEFLRYEIVVYGFDGNDHEDGDRYNQREPAVPIPAWADEVVDDAFASARAVLFVQSLAWWKRLVDVLVASTVLVTLFPVMLIVAILIKATSPGPVVFVQWRAGLGGRPFRMYKFRSMVADAEVRKQALMSLNEQDGPAFKIEADPRLTSVGRFLRSTSLDELPQLWNVLRGEMTLVGPRPLPCEEARRCEPWHQARCDVTPGLTCSWQVWGRSSVTFEQWMRMDLAYIRQRTPLHDFKLLFHTAAAVLARRGAK</sequence>
<evidence type="ECO:0000259" key="3">
    <source>
        <dbReference type="Pfam" id="PF02397"/>
    </source>
</evidence>
<protein>
    <submittedName>
        <fullName evidence="4">Sugar transferase</fullName>
        <ecNumber evidence="4">2.7.8.-</ecNumber>
    </submittedName>
</protein>
<feature type="transmembrane region" description="Helical" evidence="2">
    <location>
        <begin position="152"/>
        <end position="173"/>
    </location>
</feature>
<dbReference type="RefSeq" id="WP_425345185.1">
    <property type="nucleotide sequence ID" value="NZ_JBGUBD010000004.1"/>
</dbReference>
<dbReference type="EC" id="2.7.8.-" evidence="4"/>
<proteinExistence type="inferred from homology"/>
<reference evidence="4 5" key="1">
    <citation type="submission" date="2024-08" db="EMBL/GenBank/DDBJ databases">
        <title>Whole-genome sequencing of halo(alkali)philic microorganisms from hypersaline lakes.</title>
        <authorList>
            <person name="Sorokin D.Y."/>
            <person name="Merkel A.Y."/>
            <person name="Messina E."/>
            <person name="Yakimov M."/>
        </authorList>
    </citation>
    <scope>NUCLEOTIDE SEQUENCE [LARGE SCALE GENOMIC DNA]</scope>
    <source>
        <strain evidence="4 5">AB-hyl4</strain>
    </source>
</reference>
<dbReference type="Pfam" id="PF02397">
    <property type="entry name" value="Bac_transf"/>
    <property type="match status" value="1"/>
</dbReference>
<dbReference type="InterPro" id="IPR003362">
    <property type="entry name" value="Bact_transf"/>
</dbReference>
<keyword evidence="4" id="KW-0808">Transferase</keyword>
<keyword evidence="2" id="KW-0812">Transmembrane</keyword>
<organism evidence="4 5">
    <name type="scientific">Natronomicrosphaera hydrolytica</name>
    <dbReference type="NCBI Taxonomy" id="3242702"/>
    <lineage>
        <taxon>Bacteria</taxon>
        <taxon>Pseudomonadati</taxon>
        <taxon>Planctomycetota</taxon>
        <taxon>Phycisphaerae</taxon>
        <taxon>Phycisphaerales</taxon>
        <taxon>Phycisphaeraceae</taxon>
        <taxon>Natronomicrosphaera</taxon>
    </lineage>
</organism>
<dbReference type="PANTHER" id="PTHR30576">
    <property type="entry name" value="COLANIC BIOSYNTHESIS UDP-GLUCOSE LIPID CARRIER TRANSFERASE"/>
    <property type="match status" value="1"/>
</dbReference>
<dbReference type="GO" id="GO:0016740">
    <property type="term" value="F:transferase activity"/>
    <property type="evidence" value="ECO:0007669"/>
    <property type="project" value="UniProtKB-KW"/>
</dbReference>
<gene>
    <name evidence="4" type="ORF">ACERK3_08130</name>
</gene>
<comment type="caution">
    <text evidence="4">The sequence shown here is derived from an EMBL/GenBank/DDBJ whole genome shotgun (WGS) entry which is preliminary data.</text>
</comment>
<keyword evidence="5" id="KW-1185">Reference proteome</keyword>
<feature type="domain" description="Bacterial sugar transferase" evidence="3">
    <location>
        <begin position="147"/>
        <end position="334"/>
    </location>
</feature>
<dbReference type="Proteomes" id="UP001575105">
    <property type="component" value="Unassembled WGS sequence"/>
</dbReference>
<evidence type="ECO:0000256" key="1">
    <source>
        <dbReference type="ARBA" id="ARBA00006464"/>
    </source>
</evidence>
<dbReference type="PANTHER" id="PTHR30576:SF10">
    <property type="entry name" value="SLL5057 PROTEIN"/>
    <property type="match status" value="1"/>
</dbReference>
<keyword evidence="2" id="KW-0472">Membrane</keyword>
<evidence type="ECO:0000256" key="2">
    <source>
        <dbReference type="SAM" id="Phobius"/>
    </source>
</evidence>